<comment type="caution">
    <text evidence="2">The sequence shown here is derived from an EMBL/GenBank/DDBJ whole genome shotgun (WGS) entry which is preliminary data.</text>
</comment>
<proteinExistence type="predicted"/>
<feature type="transmembrane region" description="Helical" evidence="1">
    <location>
        <begin position="6"/>
        <end position="25"/>
    </location>
</feature>
<reference evidence="2 3" key="1">
    <citation type="journal article" date="2016" name="Nat. Commun.">
        <title>Thousands of microbial genomes shed light on interconnected biogeochemical processes in an aquifer system.</title>
        <authorList>
            <person name="Anantharaman K."/>
            <person name="Brown C.T."/>
            <person name="Hug L.A."/>
            <person name="Sharon I."/>
            <person name="Castelle C.J."/>
            <person name="Probst A.J."/>
            <person name="Thomas B.C."/>
            <person name="Singh A."/>
            <person name="Wilkins M.J."/>
            <person name="Karaoz U."/>
            <person name="Brodie E.L."/>
            <person name="Williams K.H."/>
            <person name="Hubbard S.S."/>
            <person name="Banfield J.F."/>
        </authorList>
    </citation>
    <scope>NUCLEOTIDE SEQUENCE [LARGE SCALE GENOMIC DNA]</scope>
</reference>
<evidence type="ECO:0000313" key="2">
    <source>
        <dbReference type="EMBL" id="OGG27438.1"/>
    </source>
</evidence>
<dbReference type="Proteomes" id="UP000176609">
    <property type="component" value="Unassembled WGS sequence"/>
</dbReference>
<sequence>MEDSKYTHLVIVFLLTIIAGNLLFLDLKVFSPDLSVKVSDITSVVSPTIQSVPDSSSCPQACISLIDRVNTTNNVALGTTPNSPTNPQVIISTSTHESYIPLGSGSTSKTTWEDLTATETIIDTSNYGKIKEAYFIASLRNPTKNGSVEVQLYNVTDKHPVWYSPITMGTESQTLSSSKITLDNGNKLYRVQLKSTLGVLVYLDNAKIRIVTE</sequence>
<dbReference type="EMBL" id="MFJR01000002">
    <property type="protein sequence ID" value="OGG27438.1"/>
    <property type="molecule type" value="Genomic_DNA"/>
</dbReference>
<accession>A0A1F6AS02</accession>
<keyword evidence="1" id="KW-0812">Transmembrane</keyword>
<evidence type="ECO:0000256" key="1">
    <source>
        <dbReference type="SAM" id="Phobius"/>
    </source>
</evidence>
<dbReference type="AlphaFoldDB" id="A0A1F6AS02"/>
<protein>
    <submittedName>
        <fullName evidence="2">Uncharacterized protein</fullName>
    </submittedName>
</protein>
<gene>
    <name evidence="2" type="ORF">A2960_06610</name>
</gene>
<keyword evidence="1" id="KW-0472">Membrane</keyword>
<organism evidence="2 3">
    <name type="scientific">Candidatus Gottesmanbacteria bacterium RIFCSPLOWO2_01_FULL_39_12b</name>
    <dbReference type="NCBI Taxonomy" id="1798388"/>
    <lineage>
        <taxon>Bacteria</taxon>
        <taxon>Candidatus Gottesmaniibacteriota</taxon>
    </lineage>
</organism>
<evidence type="ECO:0000313" key="3">
    <source>
        <dbReference type="Proteomes" id="UP000176609"/>
    </source>
</evidence>
<keyword evidence="1" id="KW-1133">Transmembrane helix</keyword>
<name>A0A1F6AS02_9BACT</name>